<feature type="compositionally biased region" description="Polar residues" evidence="1">
    <location>
        <begin position="41"/>
        <end position="51"/>
    </location>
</feature>
<proteinExistence type="predicted"/>
<dbReference type="EMBL" id="JANPWB010000014">
    <property type="protein sequence ID" value="KAJ1100910.1"/>
    <property type="molecule type" value="Genomic_DNA"/>
</dbReference>
<evidence type="ECO:0000256" key="1">
    <source>
        <dbReference type="SAM" id="MobiDB-lite"/>
    </source>
</evidence>
<dbReference type="AlphaFoldDB" id="A0AAV7ML14"/>
<name>A0AAV7ML14_PLEWA</name>
<keyword evidence="3" id="KW-1185">Reference proteome</keyword>
<sequence>MMPPHLSAFRVPFSSSGRSVSEELHGPQRISGERCVPDSGGSASQWSQSTADVEEQLVDQPGCQKKRVAVRSSSTKCPPCWLHKPHPTIVQG</sequence>
<reference evidence="2" key="1">
    <citation type="journal article" date="2022" name="bioRxiv">
        <title>Sequencing and chromosome-scale assembly of the giantPleurodeles waltlgenome.</title>
        <authorList>
            <person name="Brown T."/>
            <person name="Elewa A."/>
            <person name="Iarovenko S."/>
            <person name="Subramanian E."/>
            <person name="Araus A.J."/>
            <person name="Petzold A."/>
            <person name="Susuki M."/>
            <person name="Suzuki K.-i.T."/>
            <person name="Hayashi T."/>
            <person name="Toyoda A."/>
            <person name="Oliveira C."/>
            <person name="Osipova E."/>
            <person name="Leigh N.D."/>
            <person name="Simon A."/>
            <person name="Yun M.H."/>
        </authorList>
    </citation>
    <scope>NUCLEOTIDE SEQUENCE</scope>
    <source>
        <strain evidence="2">20211129_DDA</strain>
        <tissue evidence="2">Liver</tissue>
    </source>
</reference>
<evidence type="ECO:0000313" key="3">
    <source>
        <dbReference type="Proteomes" id="UP001066276"/>
    </source>
</evidence>
<protein>
    <submittedName>
        <fullName evidence="2">Uncharacterized protein</fullName>
    </submittedName>
</protein>
<dbReference type="Proteomes" id="UP001066276">
    <property type="component" value="Chromosome 10"/>
</dbReference>
<organism evidence="2 3">
    <name type="scientific">Pleurodeles waltl</name>
    <name type="common">Iberian ribbed newt</name>
    <dbReference type="NCBI Taxonomy" id="8319"/>
    <lineage>
        <taxon>Eukaryota</taxon>
        <taxon>Metazoa</taxon>
        <taxon>Chordata</taxon>
        <taxon>Craniata</taxon>
        <taxon>Vertebrata</taxon>
        <taxon>Euteleostomi</taxon>
        <taxon>Amphibia</taxon>
        <taxon>Batrachia</taxon>
        <taxon>Caudata</taxon>
        <taxon>Salamandroidea</taxon>
        <taxon>Salamandridae</taxon>
        <taxon>Pleurodelinae</taxon>
        <taxon>Pleurodeles</taxon>
    </lineage>
</organism>
<comment type="caution">
    <text evidence="2">The sequence shown here is derived from an EMBL/GenBank/DDBJ whole genome shotgun (WGS) entry which is preliminary data.</text>
</comment>
<feature type="region of interest" description="Disordered" evidence="1">
    <location>
        <begin position="1"/>
        <end position="53"/>
    </location>
</feature>
<evidence type="ECO:0000313" key="2">
    <source>
        <dbReference type="EMBL" id="KAJ1100910.1"/>
    </source>
</evidence>
<feature type="compositionally biased region" description="Basic and acidic residues" evidence="1">
    <location>
        <begin position="20"/>
        <end position="36"/>
    </location>
</feature>
<accession>A0AAV7ML14</accession>
<gene>
    <name evidence="2" type="ORF">NDU88_005985</name>
</gene>